<evidence type="ECO:0000313" key="9">
    <source>
        <dbReference type="EMBL" id="KKL74351.1"/>
    </source>
</evidence>
<dbReference type="PROSITE" id="PS50928">
    <property type="entry name" value="ABC_TM1"/>
    <property type="match status" value="1"/>
</dbReference>
<keyword evidence="3" id="KW-1003">Cell membrane</keyword>
<dbReference type="Gene3D" id="1.10.3720.10">
    <property type="entry name" value="MetI-like"/>
    <property type="match status" value="1"/>
</dbReference>
<dbReference type="InterPro" id="IPR000515">
    <property type="entry name" value="MetI-like"/>
</dbReference>
<evidence type="ECO:0000256" key="3">
    <source>
        <dbReference type="ARBA" id="ARBA00022475"/>
    </source>
</evidence>
<keyword evidence="2" id="KW-0813">Transport</keyword>
<feature type="transmembrane region" description="Helical" evidence="7">
    <location>
        <begin position="173"/>
        <end position="193"/>
    </location>
</feature>
<dbReference type="EMBL" id="LAZR01024683">
    <property type="protein sequence ID" value="KKL74351.1"/>
    <property type="molecule type" value="Genomic_DNA"/>
</dbReference>
<proteinExistence type="predicted"/>
<dbReference type="PANTHER" id="PTHR43163:SF6">
    <property type="entry name" value="DIPEPTIDE TRANSPORT SYSTEM PERMEASE PROTEIN DPPB-RELATED"/>
    <property type="match status" value="1"/>
</dbReference>
<dbReference type="InterPro" id="IPR035906">
    <property type="entry name" value="MetI-like_sf"/>
</dbReference>
<feature type="transmembrane region" description="Helical" evidence="7">
    <location>
        <begin position="78"/>
        <end position="99"/>
    </location>
</feature>
<organism evidence="9">
    <name type="scientific">marine sediment metagenome</name>
    <dbReference type="NCBI Taxonomy" id="412755"/>
    <lineage>
        <taxon>unclassified sequences</taxon>
        <taxon>metagenomes</taxon>
        <taxon>ecological metagenomes</taxon>
    </lineage>
</organism>
<evidence type="ECO:0000256" key="6">
    <source>
        <dbReference type="ARBA" id="ARBA00023136"/>
    </source>
</evidence>
<dbReference type="Pfam" id="PF00528">
    <property type="entry name" value="BPD_transp_1"/>
    <property type="match status" value="1"/>
</dbReference>
<evidence type="ECO:0000256" key="7">
    <source>
        <dbReference type="SAM" id="Phobius"/>
    </source>
</evidence>
<gene>
    <name evidence="9" type="ORF">LCGC14_2065780</name>
</gene>
<evidence type="ECO:0000256" key="2">
    <source>
        <dbReference type="ARBA" id="ARBA00022448"/>
    </source>
</evidence>
<protein>
    <recommendedName>
        <fullName evidence="8">ABC transmembrane type-1 domain-containing protein</fullName>
    </recommendedName>
</protein>
<reference evidence="9" key="1">
    <citation type="journal article" date="2015" name="Nature">
        <title>Complex archaea that bridge the gap between prokaryotes and eukaryotes.</title>
        <authorList>
            <person name="Spang A."/>
            <person name="Saw J.H."/>
            <person name="Jorgensen S.L."/>
            <person name="Zaremba-Niedzwiedzka K."/>
            <person name="Martijn J."/>
            <person name="Lind A.E."/>
            <person name="van Eijk R."/>
            <person name="Schleper C."/>
            <person name="Guy L."/>
            <person name="Ettema T.J."/>
        </authorList>
    </citation>
    <scope>NUCLEOTIDE SEQUENCE</scope>
</reference>
<feature type="transmembrane region" description="Helical" evidence="7">
    <location>
        <begin position="111"/>
        <end position="136"/>
    </location>
</feature>
<comment type="subcellular location">
    <subcellularLocation>
        <location evidence="1">Cell membrane</location>
        <topology evidence="1">Multi-pass membrane protein</topology>
    </subcellularLocation>
</comment>
<evidence type="ECO:0000256" key="4">
    <source>
        <dbReference type="ARBA" id="ARBA00022692"/>
    </source>
</evidence>
<sequence length="311" mass="34493">FTLSRIIPTSPIMVIAGEFSTPAQIKALEKRYGFDQPLYIQFFNYLKKIYRGDLGVSLRSNRPVINELKRRLPPTFELVITATAIAALLGIPLGIIAALKRNSWIDHFLRGFTVAGVAVASFWLGIMLQLVFSLYLQAFPLGDQMTGAVPPHVTGFMVIDSILAFDGALLLDAIHHLVLPAVTLCMPGLASFARFTRSGFLGVLQSDYIVYNQSMGIPKRKIICKYAFKNAIVATVSQVGLIFGLLLANTVIVEYIYFWPGLGTYMVDVMLFFDYEGILGSTLFIGLVFLIINIIVDVVQAYLDPRIVEKL</sequence>
<dbReference type="AlphaFoldDB" id="A0A0F9F797"/>
<dbReference type="CDD" id="cd06261">
    <property type="entry name" value="TM_PBP2"/>
    <property type="match status" value="1"/>
</dbReference>
<dbReference type="GO" id="GO:0005886">
    <property type="term" value="C:plasma membrane"/>
    <property type="evidence" value="ECO:0007669"/>
    <property type="project" value="UniProtKB-SubCell"/>
</dbReference>
<feature type="domain" description="ABC transmembrane type-1" evidence="8">
    <location>
        <begin position="72"/>
        <end position="300"/>
    </location>
</feature>
<feature type="transmembrane region" description="Helical" evidence="7">
    <location>
        <begin position="278"/>
        <end position="303"/>
    </location>
</feature>
<evidence type="ECO:0000256" key="5">
    <source>
        <dbReference type="ARBA" id="ARBA00022989"/>
    </source>
</evidence>
<evidence type="ECO:0000256" key="1">
    <source>
        <dbReference type="ARBA" id="ARBA00004651"/>
    </source>
</evidence>
<keyword evidence="5 7" id="KW-1133">Transmembrane helix</keyword>
<keyword evidence="4 7" id="KW-0812">Transmembrane</keyword>
<name>A0A0F9F797_9ZZZZ</name>
<dbReference type="PANTHER" id="PTHR43163">
    <property type="entry name" value="DIPEPTIDE TRANSPORT SYSTEM PERMEASE PROTEIN DPPB-RELATED"/>
    <property type="match status" value="1"/>
</dbReference>
<feature type="transmembrane region" description="Helical" evidence="7">
    <location>
        <begin position="231"/>
        <end position="258"/>
    </location>
</feature>
<evidence type="ECO:0000259" key="8">
    <source>
        <dbReference type="PROSITE" id="PS50928"/>
    </source>
</evidence>
<comment type="caution">
    <text evidence="9">The sequence shown here is derived from an EMBL/GenBank/DDBJ whole genome shotgun (WGS) entry which is preliminary data.</text>
</comment>
<accession>A0A0F9F797</accession>
<dbReference type="SUPFAM" id="SSF161098">
    <property type="entry name" value="MetI-like"/>
    <property type="match status" value="1"/>
</dbReference>
<feature type="non-terminal residue" evidence="9">
    <location>
        <position position="1"/>
    </location>
</feature>
<dbReference type="Pfam" id="PF19300">
    <property type="entry name" value="BPD_transp_1_N"/>
    <property type="match status" value="1"/>
</dbReference>
<dbReference type="GO" id="GO:0055085">
    <property type="term" value="P:transmembrane transport"/>
    <property type="evidence" value="ECO:0007669"/>
    <property type="project" value="InterPro"/>
</dbReference>
<dbReference type="InterPro" id="IPR045621">
    <property type="entry name" value="BPD_transp_1_N"/>
</dbReference>
<keyword evidence="6 7" id="KW-0472">Membrane</keyword>